<dbReference type="EMBL" id="LCDB01000005">
    <property type="protein sequence ID" value="KKS44625.1"/>
    <property type="molecule type" value="Genomic_DNA"/>
</dbReference>
<evidence type="ECO:0000313" key="2">
    <source>
        <dbReference type="Proteomes" id="UP000033986"/>
    </source>
</evidence>
<accession>A0A0G0Z7H6</accession>
<dbReference type="AlphaFoldDB" id="A0A0G0Z7H6"/>
<dbReference type="SUPFAM" id="SSF53448">
    <property type="entry name" value="Nucleotide-diphospho-sugar transferases"/>
    <property type="match status" value="1"/>
</dbReference>
<gene>
    <name evidence="1" type="ORF">UV07_C0005G0001</name>
</gene>
<protein>
    <submittedName>
        <fullName evidence="1">Glycosyl transferase family protein</fullName>
    </submittedName>
</protein>
<sequence length="135" mass="15904">MLDGFERYPGVAGVGGWYQPANKSLADKYFQRYLDYFDRQNNIGMMDTEIKSNIFGYNLAGNTANMAYKKSVLEEVSGFDEKLYFVGGVDWELKKNIQNRGYYLLYVPFMVNHFKNFNARTFIKKFFNRGRGYHY</sequence>
<name>A0A0G0Z7H6_9BACT</name>
<comment type="caution">
    <text evidence="1">The sequence shown here is derived from an EMBL/GenBank/DDBJ whole genome shotgun (WGS) entry which is preliminary data.</text>
</comment>
<dbReference type="GO" id="GO:0016740">
    <property type="term" value="F:transferase activity"/>
    <property type="evidence" value="ECO:0007669"/>
    <property type="project" value="UniProtKB-KW"/>
</dbReference>
<reference evidence="1 2" key="1">
    <citation type="journal article" date="2015" name="Nature">
        <title>rRNA introns, odd ribosomes, and small enigmatic genomes across a large radiation of phyla.</title>
        <authorList>
            <person name="Brown C.T."/>
            <person name="Hug L.A."/>
            <person name="Thomas B.C."/>
            <person name="Sharon I."/>
            <person name="Castelle C.J."/>
            <person name="Singh A."/>
            <person name="Wilkins M.J."/>
            <person name="Williams K.H."/>
            <person name="Banfield J.F."/>
        </authorList>
    </citation>
    <scope>NUCLEOTIDE SEQUENCE [LARGE SCALE GENOMIC DNA]</scope>
</reference>
<feature type="non-terminal residue" evidence="1">
    <location>
        <position position="135"/>
    </location>
</feature>
<organism evidence="1 2">
    <name type="scientific">Candidatus Azambacteria bacterium GW2011_GWB1_42_17</name>
    <dbReference type="NCBI Taxonomy" id="1618615"/>
    <lineage>
        <taxon>Bacteria</taxon>
        <taxon>Candidatus Azamiibacteriota</taxon>
    </lineage>
</organism>
<dbReference type="Gene3D" id="3.90.550.10">
    <property type="entry name" value="Spore Coat Polysaccharide Biosynthesis Protein SpsA, Chain A"/>
    <property type="match status" value="1"/>
</dbReference>
<keyword evidence="1" id="KW-0808">Transferase</keyword>
<dbReference type="Proteomes" id="UP000033986">
    <property type="component" value="Unassembled WGS sequence"/>
</dbReference>
<evidence type="ECO:0000313" key="1">
    <source>
        <dbReference type="EMBL" id="KKS44625.1"/>
    </source>
</evidence>
<dbReference type="InterPro" id="IPR029044">
    <property type="entry name" value="Nucleotide-diphossugar_trans"/>
</dbReference>
<proteinExistence type="predicted"/>